<proteinExistence type="predicted"/>
<dbReference type="EMBL" id="NRGR01000008">
    <property type="protein sequence ID" value="PCC40102.1"/>
    <property type="molecule type" value="Genomic_DNA"/>
</dbReference>
<protein>
    <submittedName>
        <fullName evidence="1">Uncharacterized protein</fullName>
    </submittedName>
</protein>
<reference evidence="1 2" key="1">
    <citation type="journal article" date="2017" name="Elife">
        <title>Extensive horizontal gene transfer in cheese-associated bacteria.</title>
        <authorList>
            <person name="Bonham K.S."/>
            <person name="Wolfe B.E."/>
            <person name="Dutton R.J."/>
        </authorList>
    </citation>
    <scope>NUCLEOTIDE SEQUENCE [LARGE SCALE GENOMIC DNA]</scope>
    <source>
        <strain evidence="1 2">341_9</strain>
    </source>
</reference>
<comment type="caution">
    <text evidence="1">The sequence shown here is derived from an EMBL/GenBank/DDBJ whole genome shotgun (WGS) entry which is preliminary data.</text>
</comment>
<dbReference type="GeneID" id="95326508"/>
<organism evidence="1 2">
    <name type="scientific">Brachybacterium alimentarium</name>
    <dbReference type="NCBI Taxonomy" id="47845"/>
    <lineage>
        <taxon>Bacteria</taxon>
        <taxon>Bacillati</taxon>
        <taxon>Actinomycetota</taxon>
        <taxon>Actinomycetes</taxon>
        <taxon>Micrococcales</taxon>
        <taxon>Dermabacteraceae</taxon>
        <taxon>Brachybacterium</taxon>
    </lineage>
</organism>
<dbReference type="RefSeq" id="WP_096163886.1">
    <property type="nucleotide sequence ID" value="NZ_BAAAIQ010000005.1"/>
</dbReference>
<dbReference type="OrthoDB" id="3837807at2"/>
<evidence type="ECO:0000313" key="1">
    <source>
        <dbReference type="EMBL" id="PCC40102.1"/>
    </source>
</evidence>
<evidence type="ECO:0000313" key="2">
    <source>
        <dbReference type="Proteomes" id="UP000218598"/>
    </source>
</evidence>
<gene>
    <name evidence="1" type="ORF">CIK66_05530</name>
</gene>
<sequence>MSTETSPREHPRAVAIDPATGVLPAVRARRTDVSGGREVGDVPTSVLLSTSAAAREPAIDALDAERTTDADRSAAVLKETR</sequence>
<accession>A0A2A3YK33</accession>
<keyword evidence="2" id="KW-1185">Reference proteome</keyword>
<dbReference type="Proteomes" id="UP000218598">
    <property type="component" value="Unassembled WGS sequence"/>
</dbReference>
<dbReference type="AlphaFoldDB" id="A0A2A3YK33"/>
<name>A0A2A3YK33_9MICO</name>